<comment type="caution">
    <text evidence="2">The sequence shown here is derived from an EMBL/GenBank/DDBJ whole genome shotgun (WGS) entry which is preliminary data.</text>
</comment>
<feature type="domain" description="HNH nuclease" evidence="1">
    <location>
        <begin position="202"/>
        <end position="250"/>
    </location>
</feature>
<keyword evidence="3" id="KW-1185">Reference proteome</keyword>
<organism evidence="2 3">
    <name type="scientific">Intrasporangium oryzae NRRL B-24470</name>
    <dbReference type="NCBI Taxonomy" id="1386089"/>
    <lineage>
        <taxon>Bacteria</taxon>
        <taxon>Bacillati</taxon>
        <taxon>Actinomycetota</taxon>
        <taxon>Actinomycetes</taxon>
        <taxon>Micrococcales</taxon>
        <taxon>Intrasporangiaceae</taxon>
        <taxon>Intrasporangium</taxon>
    </lineage>
</organism>
<sequence>MPPRLLERLGMSTRIILIDREVPEHWDYAKRNGFWDLQKNWRGLGAGNAVYFWVTGSPGRIVGRARATGDKTPLLEGTPHAWSPGDRRRGDYHYRIDLAEFQDLDIEIDWGEVRDHAKAPGRLNPVTLIPDHGVSWLEQRLGLMIADPYQQALDGVSDDPESRIDVAGLGEDQRELVPRVVVIRRGRKAFRDALLRVYRRRCVVTGTNLEAILEAAHISSYKGDHTDRVDNGLLLRADIHTLFDLHLLTITASDYTVRLTPGLRSDPTYESLEGRQLEFESHQTAPSKGLLEQHNALCDWL</sequence>
<dbReference type="InterPro" id="IPR003615">
    <property type="entry name" value="HNH_nuc"/>
</dbReference>
<dbReference type="eggNOG" id="COG3440">
    <property type="taxonomic scope" value="Bacteria"/>
</dbReference>
<dbReference type="PATRIC" id="fig|1386089.3.peg.1186"/>
<accession>W9GBK9</accession>
<dbReference type="Proteomes" id="UP000019489">
    <property type="component" value="Unassembled WGS sequence"/>
</dbReference>
<reference evidence="2 3" key="1">
    <citation type="submission" date="2013-08" db="EMBL/GenBank/DDBJ databases">
        <title>Intrasporangium oryzae NRRL B-24470.</title>
        <authorList>
            <person name="Liu H."/>
            <person name="Wang G."/>
        </authorList>
    </citation>
    <scope>NUCLEOTIDE SEQUENCE [LARGE SCALE GENOMIC DNA]</scope>
    <source>
        <strain evidence="2 3">NRRL B-24470</strain>
    </source>
</reference>
<dbReference type="Pfam" id="PF13391">
    <property type="entry name" value="HNH_2"/>
    <property type="match status" value="1"/>
</dbReference>
<evidence type="ECO:0000313" key="3">
    <source>
        <dbReference type="Proteomes" id="UP000019489"/>
    </source>
</evidence>
<dbReference type="STRING" id="1386089.N865_02825"/>
<evidence type="ECO:0000313" key="2">
    <source>
        <dbReference type="EMBL" id="EWT02607.1"/>
    </source>
</evidence>
<dbReference type="OrthoDB" id="4464809at2"/>
<dbReference type="EMBL" id="AWSA01000009">
    <property type="protein sequence ID" value="EWT02607.1"/>
    <property type="molecule type" value="Genomic_DNA"/>
</dbReference>
<protein>
    <recommendedName>
        <fullName evidence="1">HNH nuclease domain-containing protein</fullName>
    </recommendedName>
</protein>
<gene>
    <name evidence="2" type="ORF">N865_02825</name>
</gene>
<evidence type="ECO:0000259" key="1">
    <source>
        <dbReference type="Pfam" id="PF13391"/>
    </source>
</evidence>
<dbReference type="AlphaFoldDB" id="W9GBK9"/>
<proteinExistence type="predicted"/>
<name>W9GBK9_9MICO</name>